<evidence type="ECO:0000256" key="1">
    <source>
        <dbReference type="ARBA" id="ARBA00022801"/>
    </source>
</evidence>
<gene>
    <name evidence="7" type="ORF">I585_04501</name>
    <name evidence="6" type="ORF">UAI_02303</name>
</gene>
<evidence type="ECO:0000313" key="8">
    <source>
        <dbReference type="Proteomes" id="UP000013783"/>
    </source>
</evidence>
<feature type="domain" description="PNPLA" evidence="5">
    <location>
        <begin position="136"/>
        <end position="319"/>
    </location>
</feature>
<dbReference type="RefSeq" id="WP_010741120.1">
    <property type="nucleotide sequence ID" value="NZ_KB946250.1"/>
</dbReference>
<reference evidence="6 8" key="1">
    <citation type="submission" date="2013-02" db="EMBL/GenBank/DDBJ databases">
        <title>The Genome Sequence of Enterococcus malodoratus ATCC_43197.</title>
        <authorList>
            <consortium name="The Broad Institute Genome Sequencing Platform"/>
            <consortium name="The Broad Institute Genome Sequencing Center for Infectious Disease"/>
            <person name="Earl A.M."/>
            <person name="Gilmore M.S."/>
            <person name="Lebreton F."/>
            <person name="Walker B."/>
            <person name="Young S.K."/>
            <person name="Zeng Q."/>
            <person name="Gargeya S."/>
            <person name="Fitzgerald M."/>
            <person name="Haas B."/>
            <person name="Abouelleil A."/>
            <person name="Alvarado L."/>
            <person name="Arachchi H.M."/>
            <person name="Berlin A.M."/>
            <person name="Chapman S.B."/>
            <person name="Dewar J."/>
            <person name="Goldberg J."/>
            <person name="Griggs A."/>
            <person name="Gujja S."/>
            <person name="Hansen M."/>
            <person name="Howarth C."/>
            <person name="Imamovic A."/>
            <person name="Larimer J."/>
            <person name="McCowan C."/>
            <person name="Murphy C."/>
            <person name="Neiman D."/>
            <person name="Pearson M."/>
            <person name="Priest M."/>
            <person name="Roberts A."/>
            <person name="Saif S."/>
            <person name="Shea T."/>
            <person name="Sisk P."/>
            <person name="Sykes S."/>
            <person name="Wortman J."/>
            <person name="Nusbaum C."/>
            <person name="Birren B."/>
        </authorList>
    </citation>
    <scope>NUCLEOTIDE SEQUENCE [LARGE SCALE GENOMIC DNA]</scope>
    <source>
        <strain evidence="6 8">ATCC 43197</strain>
    </source>
</reference>
<protein>
    <recommendedName>
        <fullName evidence="5">PNPLA domain-containing protein</fullName>
    </recommendedName>
</protein>
<keyword evidence="9" id="KW-1185">Reference proteome</keyword>
<dbReference type="EMBL" id="AJAK01000017">
    <property type="protein sequence ID" value="EOH76628.1"/>
    <property type="molecule type" value="Genomic_DNA"/>
</dbReference>
<dbReference type="eggNOG" id="COG1752">
    <property type="taxonomic scope" value="Bacteria"/>
</dbReference>
<dbReference type="SUPFAM" id="SSF52151">
    <property type="entry name" value="FabD/lysophospholipase-like"/>
    <property type="match status" value="1"/>
</dbReference>
<dbReference type="PATRIC" id="fig|1158601.3.peg.2263"/>
<dbReference type="STRING" id="71451.RV07_GL002005"/>
<accession>R2P040</accession>
<dbReference type="Pfam" id="PF01734">
    <property type="entry name" value="Patatin"/>
    <property type="match status" value="1"/>
</dbReference>
<dbReference type="PANTHER" id="PTHR14226:SF29">
    <property type="entry name" value="NEUROPATHY TARGET ESTERASE SWS"/>
    <property type="match status" value="1"/>
</dbReference>
<feature type="short sequence motif" description="DGA/G" evidence="4">
    <location>
        <begin position="306"/>
        <end position="308"/>
    </location>
</feature>
<dbReference type="AlphaFoldDB" id="R2P040"/>
<dbReference type="PROSITE" id="PS51635">
    <property type="entry name" value="PNPLA"/>
    <property type="match status" value="1"/>
</dbReference>
<feature type="short sequence motif" description="GXGXXG" evidence="4">
    <location>
        <begin position="140"/>
        <end position="145"/>
    </location>
</feature>
<evidence type="ECO:0000256" key="4">
    <source>
        <dbReference type="PROSITE-ProRule" id="PRU01161"/>
    </source>
</evidence>
<feature type="active site" description="Proton acceptor" evidence="4">
    <location>
        <position position="306"/>
    </location>
</feature>
<dbReference type="OrthoDB" id="9770965at2"/>
<feature type="short sequence motif" description="GXSXG" evidence="4">
    <location>
        <begin position="167"/>
        <end position="171"/>
    </location>
</feature>
<dbReference type="InterPro" id="IPR002641">
    <property type="entry name" value="PNPLA_dom"/>
</dbReference>
<name>R2P040_9ENTE</name>
<evidence type="ECO:0000256" key="3">
    <source>
        <dbReference type="ARBA" id="ARBA00023098"/>
    </source>
</evidence>
<dbReference type="CDD" id="cd07209">
    <property type="entry name" value="Pat_hypo_Ecoli_Z1214_like"/>
    <property type="match status" value="1"/>
</dbReference>
<evidence type="ECO:0000313" key="7">
    <source>
        <dbReference type="EMBL" id="EOT63671.1"/>
    </source>
</evidence>
<evidence type="ECO:0000313" key="9">
    <source>
        <dbReference type="Proteomes" id="UP000014148"/>
    </source>
</evidence>
<organism evidence="6 8">
    <name type="scientific">Enterococcus malodoratus ATCC 43197</name>
    <dbReference type="NCBI Taxonomy" id="1158601"/>
    <lineage>
        <taxon>Bacteria</taxon>
        <taxon>Bacillati</taxon>
        <taxon>Bacillota</taxon>
        <taxon>Bacilli</taxon>
        <taxon>Lactobacillales</taxon>
        <taxon>Enterococcaceae</taxon>
        <taxon>Enterococcus</taxon>
    </lineage>
</organism>
<keyword evidence="3 4" id="KW-0443">Lipid metabolism</keyword>
<dbReference type="InterPro" id="IPR050301">
    <property type="entry name" value="NTE"/>
</dbReference>
<evidence type="ECO:0000313" key="6">
    <source>
        <dbReference type="EMBL" id="EOH76628.1"/>
    </source>
</evidence>
<keyword evidence="1 4" id="KW-0378">Hydrolase</keyword>
<dbReference type="EMBL" id="ASWA01000005">
    <property type="protein sequence ID" value="EOT63671.1"/>
    <property type="molecule type" value="Genomic_DNA"/>
</dbReference>
<dbReference type="PANTHER" id="PTHR14226">
    <property type="entry name" value="NEUROPATHY TARGET ESTERASE/SWISS CHEESE D.MELANOGASTER"/>
    <property type="match status" value="1"/>
</dbReference>
<dbReference type="Gene3D" id="3.40.1090.10">
    <property type="entry name" value="Cytosolic phospholipase A2 catalytic domain"/>
    <property type="match status" value="2"/>
</dbReference>
<dbReference type="GO" id="GO:0016787">
    <property type="term" value="F:hydrolase activity"/>
    <property type="evidence" value="ECO:0007669"/>
    <property type="project" value="UniProtKB-UniRule"/>
</dbReference>
<sequence>MELKRIFVSDLLASWKKFQQTQLLFPFYPSHGQARSEFLAAVKRGEGFWLQRKSQWLLVDKIDKDNTWQINNLLISLNLGWQTAFLLLENAARQKFKRALYLKIEANLILQQWLIDQGYQLLDGLWQKELVYHTGLVLGGGGARGAYQIGVWKALLEKNIQFEVITGTSVGGLNGALIAQGDYNQAWALWEEIETDKVLDITFKEVEELDFSAQVDQLRTFIKVSLQQRGVSSEPLRGLLEERLDEPKIQTGCPFYVVTTKVPAFQEVIVSLNECPAEEIIDWLLASAAFFPMMAMAKIKDEYYVDGGYRNNLPVDIALQKPITELIVVDVHGPGLDKKYRLPDNVAELALASPWGLGDLLLFQSARSSENIDLGYLETKRAFDELQGYRYFFSCHSNFEMITKDFLRYAKTEITLKKEALYPELQKFFGAHVPTEMLSLAFLEFFAYWVNVSPVQVYTPQEFIETILRQFEMPIKLSATFSVQEQIGDFIESHNVFSDYYQVLQIYQQEGSLETFYRRWPIPTLLALFFKYIRNINLTIGS</sequence>
<dbReference type="Proteomes" id="UP000014148">
    <property type="component" value="Unassembled WGS sequence"/>
</dbReference>
<evidence type="ECO:0000256" key="2">
    <source>
        <dbReference type="ARBA" id="ARBA00022963"/>
    </source>
</evidence>
<comment type="caution">
    <text evidence="6">The sequence shown here is derived from an EMBL/GenBank/DDBJ whole genome shotgun (WGS) entry which is preliminary data.</text>
</comment>
<evidence type="ECO:0000259" key="5">
    <source>
        <dbReference type="PROSITE" id="PS51635"/>
    </source>
</evidence>
<keyword evidence="2 4" id="KW-0442">Lipid degradation</keyword>
<dbReference type="GO" id="GO:0016042">
    <property type="term" value="P:lipid catabolic process"/>
    <property type="evidence" value="ECO:0007669"/>
    <property type="project" value="UniProtKB-UniRule"/>
</dbReference>
<reference evidence="7 9" key="2">
    <citation type="submission" date="2013-03" db="EMBL/GenBank/DDBJ databases">
        <title>The Genome Sequence of Enterococcus malodoratus ATCC_43197 (PacBio/Illumina hybrid assembly).</title>
        <authorList>
            <consortium name="The Broad Institute Genomics Platform"/>
            <consortium name="The Broad Institute Genome Sequencing Center for Infectious Disease"/>
            <person name="Earl A."/>
            <person name="Russ C."/>
            <person name="Gilmore M."/>
            <person name="Surin D."/>
            <person name="Walker B."/>
            <person name="Young S."/>
            <person name="Zeng Q."/>
            <person name="Gargeya S."/>
            <person name="Fitzgerald M."/>
            <person name="Haas B."/>
            <person name="Abouelleil A."/>
            <person name="Allen A.W."/>
            <person name="Alvarado L."/>
            <person name="Arachchi H.M."/>
            <person name="Berlin A.M."/>
            <person name="Chapman S.B."/>
            <person name="Gainer-Dewar J."/>
            <person name="Goldberg J."/>
            <person name="Griggs A."/>
            <person name="Gujja S."/>
            <person name="Hansen M."/>
            <person name="Howarth C."/>
            <person name="Imamovic A."/>
            <person name="Ireland A."/>
            <person name="Larimer J."/>
            <person name="McCowan C."/>
            <person name="Murphy C."/>
            <person name="Pearson M."/>
            <person name="Poon T.W."/>
            <person name="Priest M."/>
            <person name="Roberts A."/>
            <person name="Saif S."/>
            <person name="Shea T."/>
            <person name="Sisk P."/>
            <person name="Sykes S."/>
            <person name="Wortman J."/>
            <person name="Nusbaum C."/>
            <person name="Birren B."/>
        </authorList>
    </citation>
    <scope>NUCLEOTIDE SEQUENCE [LARGE SCALE GENOMIC DNA]</scope>
    <source>
        <strain evidence="7 9">ATCC 43197</strain>
    </source>
</reference>
<dbReference type="Proteomes" id="UP000013783">
    <property type="component" value="Unassembled WGS sequence"/>
</dbReference>
<dbReference type="InterPro" id="IPR016035">
    <property type="entry name" value="Acyl_Trfase/lysoPLipase"/>
</dbReference>
<proteinExistence type="predicted"/>
<feature type="active site" description="Nucleophile" evidence="4">
    <location>
        <position position="169"/>
    </location>
</feature>